<gene>
    <name evidence="3" type="ORF">GCM10010387_32060</name>
</gene>
<evidence type="ECO:0000256" key="2">
    <source>
        <dbReference type="SAM" id="MobiDB-lite"/>
    </source>
</evidence>
<feature type="compositionally biased region" description="Gly residues" evidence="2">
    <location>
        <begin position="213"/>
        <end position="223"/>
    </location>
</feature>
<evidence type="ECO:0000313" key="4">
    <source>
        <dbReference type="Proteomes" id="UP000630936"/>
    </source>
</evidence>
<accession>A0A918UU54</accession>
<evidence type="ECO:0000256" key="1">
    <source>
        <dbReference type="SAM" id="Coils"/>
    </source>
</evidence>
<keyword evidence="1" id="KW-0175">Coiled coil</keyword>
<feature type="region of interest" description="Disordered" evidence="2">
    <location>
        <begin position="337"/>
        <end position="359"/>
    </location>
</feature>
<reference evidence="3" key="1">
    <citation type="journal article" date="2014" name="Int. J. Syst. Evol. Microbiol.">
        <title>Complete genome sequence of Corynebacterium casei LMG S-19264T (=DSM 44701T), isolated from a smear-ripened cheese.</title>
        <authorList>
            <consortium name="US DOE Joint Genome Institute (JGI-PGF)"/>
            <person name="Walter F."/>
            <person name="Albersmeier A."/>
            <person name="Kalinowski J."/>
            <person name="Ruckert C."/>
        </authorList>
    </citation>
    <scope>NUCLEOTIDE SEQUENCE</scope>
    <source>
        <strain evidence="3">JCM 4988</strain>
    </source>
</reference>
<feature type="compositionally biased region" description="Basic and acidic residues" evidence="2">
    <location>
        <begin position="175"/>
        <end position="191"/>
    </location>
</feature>
<feature type="compositionally biased region" description="Pro residues" evidence="2">
    <location>
        <begin position="199"/>
        <end position="211"/>
    </location>
</feature>
<name>A0A918UU54_9ACTN</name>
<feature type="coiled-coil region" evidence="1">
    <location>
        <begin position="14"/>
        <end position="61"/>
    </location>
</feature>
<feature type="compositionally biased region" description="Low complexity" evidence="2">
    <location>
        <begin position="159"/>
        <end position="174"/>
    </location>
</feature>
<feature type="compositionally biased region" description="Low complexity" evidence="2">
    <location>
        <begin position="338"/>
        <end position="349"/>
    </location>
</feature>
<proteinExistence type="predicted"/>
<feature type="region of interest" description="Disordered" evidence="2">
    <location>
        <begin position="97"/>
        <end position="225"/>
    </location>
</feature>
<dbReference type="AlphaFoldDB" id="A0A918UU54"/>
<comment type="caution">
    <text evidence="3">The sequence shown here is derived from an EMBL/GenBank/DDBJ whole genome shotgun (WGS) entry which is preliminary data.</text>
</comment>
<keyword evidence="4" id="KW-1185">Reference proteome</keyword>
<evidence type="ECO:0000313" key="3">
    <source>
        <dbReference type="EMBL" id="GGZ35581.1"/>
    </source>
</evidence>
<sequence>MGWISTRKDVKKSLDAMTEQLADETKALQALHQAVRGQQGLEELQSEAAGLRTENRALREQQKHLLGELTAARSDIGVLHGDIAERLRDLVDAADRVPRPGSACQSPGLPGPGPGADRTEATAGAQASDAPEPDPQPAAAPPSDEPEEEPMEPMERSAAEQPAEAAPDSGSDPDAAARDAAEQEAALKRAVEAAYRGEGPPPPPAVPPVVPPGQGGEGAGGGKPEVEHGKLLMRAAGISTAKLYCHRDTWEFLTGLAVAHDHFRAPPSVDNIKKGRIRTALSGRSLIALLIVLWTTRDDRPALGADWALAATVYNRIAGELNTVTAGPGRKTIEIVLDDGTAPDPADPAQEPPSRPERP</sequence>
<protein>
    <submittedName>
        <fullName evidence="3">Uncharacterized protein</fullName>
    </submittedName>
</protein>
<organism evidence="3 4">
    <name type="scientific">Streptomyces inusitatus</name>
    <dbReference type="NCBI Taxonomy" id="68221"/>
    <lineage>
        <taxon>Bacteria</taxon>
        <taxon>Bacillati</taxon>
        <taxon>Actinomycetota</taxon>
        <taxon>Actinomycetes</taxon>
        <taxon>Kitasatosporales</taxon>
        <taxon>Streptomycetaceae</taxon>
        <taxon>Streptomyces</taxon>
    </lineage>
</organism>
<dbReference type="EMBL" id="BMWG01000008">
    <property type="protein sequence ID" value="GGZ35581.1"/>
    <property type="molecule type" value="Genomic_DNA"/>
</dbReference>
<reference evidence="3" key="2">
    <citation type="submission" date="2020-09" db="EMBL/GenBank/DDBJ databases">
        <authorList>
            <person name="Sun Q."/>
            <person name="Ohkuma M."/>
        </authorList>
    </citation>
    <scope>NUCLEOTIDE SEQUENCE</scope>
    <source>
        <strain evidence="3">JCM 4988</strain>
    </source>
</reference>
<dbReference type="Proteomes" id="UP000630936">
    <property type="component" value="Unassembled WGS sequence"/>
</dbReference>